<dbReference type="PANTHER" id="PTHR46825:SF7">
    <property type="entry name" value="D-ALANYL-D-ALANINE CARBOXYPEPTIDASE"/>
    <property type="match status" value="1"/>
</dbReference>
<evidence type="ECO:0000256" key="1">
    <source>
        <dbReference type="SAM" id="SignalP"/>
    </source>
</evidence>
<dbReference type="AlphaFoldDB" id="A0A840IQ97"/>
<keyword evidence="3" id="KW-0121">Carboxypeptidase</keyword>
<proteinExistence type="predicted"/>
<dbReference type="Pfam" id="PF00144">
    <property type="entry name" value="Beta-lactamase"/>
    <property type="match status" value="1"/>
</dbReference>
<organism evidence="3 4">
    <name type="scientific">Amycolatopsis jiangsuensis</name>
    <dbReference type="NCBI Taxonomy" id="1181879"/>
    <lineage>
        <taxon>Bacteria</taxon>
        <taxon>Bacillati</taxon>
        <taxon>Actinomycetota</taxon>
        <taxon>Actinomycetes</taxon>
        <taxon>Pseudonocardiales</taxon>
        <taxon>Pseudonocardiaceae</taxon>
        <taxon>Amycolatopsis</taxon>
    </lineage>
</organism>
<dbReference type="InterPro" id="IPR050491">
    <property type="entry name" value="AmpC-like"/>
</dbReference>
<dbReference type="InterPro" id="IPR001466">
    <property type="entry name" value="Beta-lactam-related"/>
</dbReference>
<reference evidence="3 4" key="1">
    <citation type="submission" date="2020-08" db="EMBL/GenBank/DDBJ databases">
        <title>Sequencing the genomes of 1000 actinobacteria strains.</title>
        <authorList>
            <person name="Klenk H.-P."/>
        </authorList>
    </citation>
    <scope>NUCLEOTIDE SEQUENCE [LARGE SCALE GENOMIC DNA]</scope>
    <source>
        <strain evidence="3 4">DSM 45859</strain>
    </source>
</reference>
<dbReference type="GO" id="GO:0009002">
    <property type="term" value="F:serine-type D-Ala-D-Ala carboxypeptidase activity"/>
    <property type="evidence" value="ECO:0007669"/>
    <property type="project" value="UniProtKB-EC"/>
</dbReference>
<dbReference type="Gene3D" id="3.40.710.10">
    <property type="entry name" value="DD-peptidase/beta-lactamase superfamily"/>
    <property type="match status" value="1"/>
</dbReference>
<keyword evidence="1" id="KW-0732">Signal</keyword>
<keyword evidence="4" id="KW-1185">Reference proteome</keyword>
<protein>
    <submittedName>
        <fullName evidence="3">D-alanyl-D-alanine carboxypeptidase</fullName>
        <ecNumber evidence="3">3.4.16.4</ecNumber>
    </submittedName>
</protein>
<feature type="chain" id="PRO_5032399202" evidence="1">
    <location>
        <begin position="26"/>
        <end position="382"/>
    </location>
</feature>
<dbReference type="EMBL" id="JACHMG010000001">
    <property type="protein sequence ID" value="MBB4684080.1"/>
    <property type="molecule type" value="Genomic_DNA"/>
</dbReference>
<dbReference type="SUPFAM" id="SSF56601">
    <property type="entry name" value="beta-lactamase/transpeptidase-like"/>
    <property type="match status" value="1"/>
</dbReference>
<feature type="domain" description="Beta-lactamase-related" evidence="2">
    <location>
        <begin position="49"/>
        <end position="355"/>
    </location>
</feature>
<evidence type="ECO:0000259" key="2">
    <source>
        <dbReference type="Pfam" id="PF00144"/>
    </source>
</evidence>
<gene>
    <name evidence="3" type="ORF">BJY18_001565</name>
</gene>
<keyword evidence="3" id="KW-0378">Hydrolase</keyword>
<dbReference type="PANTHER" id="PTHR46825">
    <property type="entry name" value="D-ALANYL-D-ALANINE-CARBOXYPEPTIDASE/ENDOPEPTIDASE AMPH"/>
    <property type="match status" value="1"/>
</dbReference>
<keyword evidence="3" id="KW-0645">Protease</keyword>
<evidence type="ECO:0000313" key="3">
    <source>
        <dbReference type="EMBL" id="MBB4684080.1"/>
    </source>
</evidence>
<dbReference type="InterPro" id="IPR012338">
    <property type="entry name" value="Beta-lactam/transpept-like"/>
</dbReference>
<comment type="caution">
    <text evidence="3">The sequence shown here is derived from an EMBL/GenBank/DDBJ whole genome shotgun (WGS) entry which is preliminary data.</text>
</comment>
<accession>A0A840IQ97</accession>
<dbReference type="Proteomes" id="UP000581769">
    <property type="component" value="Unassembled WGS sequence"/>
</dbReference>
<name>A0A840IQ97_9PSEU</name>
<evidence type="ECO:0000313" key="4">
    <source>
        <dbReference type="Proteomes" id="UP000581769"/>
    </source>
</evidence>
<sequence>MRFRKWCGGTAVALTAVLGSGVAQAEAGTPGDTLAAGLQKLTGTDGVIGAIGMVRDGETTQYAAAGTGDYFAGTPADPHTKFRIGSNTKAFTSVVLLQLEAEGKLSLDDTVDRWLPGLVDSNGNDGTNITVRQLLNHTSGLPEYATGRLMLDYGGNLNPSEPHPPEQLVAAAVADKPTSAPGAAYHYSNTNYVLAGMVIKAVTGNDPATEIGTRIIAPLGLSDTTFPTSDPAMPADHLSGHFHVHGPVFLIRDVTASNVRFFGAAGAIVSTVDDLADFERALFSGELLPPAQQQELQTTVPMSDDPAAGGYGLGVGLVRTECGPVWTHTGEVLGYASTWLTSPDGRRQVVVANNEHNLVQDPVISKDLWEQPLAAYCATGGS</sequence>
<dbReference type="EC" id="3.4.16.4" evidence="3"/>
<dbReference type="RefSeq" id="WP_184778923.1">
    <property type="nucleotide sequence ID" value="NZ_JACHMG010000001.1"/>
</dbReference>
<feature type="signal peptide" evidence="1">
    <location>
        <begin position="1"/>
        <end position="25"/>
    </location>
</feature>